<reference evidence="2 3" key="1">
    <citation type="journal article" date="2015" name="Genome Biol.">
        <title>Comparative genomics of Steinernema reveals deeply conserved gene regulatory networks.</title>
        <authorList>
            <person name="Dillman A.R."/>
            <person name="Macchietto M."/>
            <person name="Porter C.F."/>
            <person name="Rogers A."/>
            <person name="Williams B."/>
            <person name="Antoshechkin I."/>
            <person name="Lee M.M."/>
            <person name="Goodwin Z."/>
            <person name="Lu X."/>
            <person name="Lewis E.E."/>
            <person name="Goodrich-Blair H."/>
            <person name="Stock S.P."/>
            <person name="Adams B.J."/>
            <person name="Sternberg P.W."/>
            <person name="Mortazavi A."/>
        </authorList>
    </citation>
    <scope>NUCLEOTIDE SEQUENCE [LARGE SCALE GENOMIC DNA]</scope>
    <source>
        <strain evidence="2 3">ALL</strain>
    </source>
</reference>
<organism evidence="2 3">
    <name type="scientific">Steinernema carpocapsae</name>
    <name type="common">Entomopathogenic nematode</name>
    <dbReference type="NCBI Taxonomy" id="34508"/>
    <lineage>
        <taxon>Eukaryota</taxon>
        <taxon>Metazoa</taxon>
        <taxon>Ecdysozoa</taxon>
        <taxon>Nematoda</taxon>
        <taxon>Chromadorea</taxon>
        <taxon>Rhabditida</taxon>
        <taxon>Tylenchina</taxon>
        <taxon>Panagrolaimomorpha</taxon>
        <taxon>Strongyloidoidea</taxon>
        <taxon>Steinernematidae</taxon>
        <taxon>Steinernema</taxon>
    </lineage>
</organism>
<feature type="region of interest" description="Disordered" evidence="1">
    <location>
        <begin position="32"/>
        <end position="56"/>
    </location>
</feature>
<keyword evidence="3" id="KW-1185">Reference proteome</keyword>
<feature type="compositionally biased region" description="Basic and acidic residues" evidence="1">
    <location>
        <begin position="429"/>
        <end position="445"/>
    </location>
</feature>
<accession>A0A4U5PCT5</accession>
<protein>
    <submittedName>
        <fullName evidence="2">Uncharacterized protein</fullName>
    </submittedName>
</protein>
<feature type="compositionally biased region" description="Basic residues" evidence="1">
    <location>
        <begin position="42"/>
        <end position="55"/>
    </location>
</feature>
<evidence type="ECO:0000313" key="3">
    <source>
        <dbReference type="Proteomes" id="UP000298663"/>
    </source>
</evidence>
<sequence length="507" mass="57069">MESGCERPVSPPVESSKSVCISSLSIYANPKCLRNQSQPEKRKPKRDSRRSRARKKIEGFRKFNQGQRQGPHLECCYAPKMDVLMGLRCEAKLRTRTIEVRGFIFDVNGNSGSVLCPVNLANPRVHIFFDERTEINFAEASGSVETDREKILVPGTDVDVTIAVARDLLSNDPEFHRIVVCEQMVVHPVLKEAKEKGAVMVNGRIVRRTKRNHFRPISITSGPTNGTIENVFAEDEFGNSVLVYSQIYRSKKVLDALAENELSVRIPIDEFLNPEYMESIRTERTHEGFIVKAPDWVKNCSAAHLFVQGIAVALRPYGEHFEGFATLSTYHPTEMTLEPHHQLIASKIGTILVQKNDLPTYQRKSRDNGADPSQQEGAIYRFRACKELPGVEKTTRIYGIEYVAPPGSEGYEKSESSEVDPIVEEETALAKEVSENGAEGNDKVTGDFGSDAESPEAEEGAKKENAQETFLKRKLRFGSAPHDVAFERGRQYFKDLLEQYEANLYEY</sequence>
<reference evidence="2 3" key="2">
    <citation type="journal article" date="2019" name="G3 (Bethesda)">
        <title>Hybrid Assembly of the Genome of the Entomopathogenic Nematode Steinernema carpocapsae Identifies the X-Chromosome.</title>
        <authorList>
            <person name="Serra L."/>
            <person name="Macchietto M."/>
            <person name="Macias-Munoz A."/>
            <person name="McGill C.J."/>
            <person name="Rodriguez I.M."/>
            <person name="Rodriguez B."/>
            <person name="Murad R."/>
            <person name="Mortazavi A."/>
        </authorList>
    </citation>
    <scope>NUCLEOTIDE SEQUENCE [LARGE SCALE GENOMIC DNA]</scope>
    <source>
        <strain evidence="2 3">ALL</strain>
    </source>
</reference>
<dbReference type="Proteomes" id="UP000298663">
    <property type="component" value="Unassembled WGS sequence"/>
</dbReference>
<dbReference type="AlphaFoldDB" id="A0A4U5PCT5"/>
<dbReference type="EMBL" id="AZBU02000002">
    <property type="protein sequence ID" value="TKR94229.1"/>
    <property type="molecule type" value="Genomic_DNA"/>
</dbReference>
<comment type="caution">
    <text evidence="2">The sequence shown here is derived from an EMBL/GenBank/DDBJ whole genome shotgun (WGS) entry which is preliminary data.</text>
</comment>
<proteinExistence type="predicted"/>
<evidence type="ECO:0000256" key="1">
    <source>
        <dbReference type="SAM" id="MobiDB-lite"/>
    </source>
</evidence>
<name>A0A4U5PCT5_STECR</name>
<feature type="region of interest" description="Disordered" evidence="1">
    <location>
        <begin position="429"/>
        <end position="465"/>
    </location>
</feature>
<gene>
    <name evidence="2" type="ORF">L596_008541</name>
</gene>
<evidence type="ECO:0000313" key="2">
    <source>
        <dbReference type="EMBL" id="TKR94229.1"/>
    </source>
</evidence>